<accession>A0A7S3VS81</accession>
<feature type="compositionally biased region" description="Basic and acidic residues" evidence="1">
    <location>
        <begin position="220"/>
        <end position="235"/>
    </location>
</feature>
<dbReference type="AlphaFoldDB" id="A0A7S3VS81"/>
<feature type="compositionally biased region" description="Polar residues" evidence="1">
    <location>
        <begin position="178"/>
        <end position="211"/>
    </location>
</feature>
<gene>
    <name evidence="2" type="ORF">DTER00134_LOCUS16225</name>
</gene>
<protein>
    <submittedName>
        <fullName evidence="2">Uncharacterized protein</fullName>
    </submittedName>
</protein>
<evidence type="ECO:0000313" key="2">
    <source>
        <dbReference type="EMBL" id="CAE0501152.1"/>
    </source>
</evidence>
<organism evidence="2">
    <name type="scientific">Dunaliella tertiolecta</name>
    <name type="common">Green alga</name>
    <dbReference type="NCBI Taxonomy" id="3047"/>
    <lineage>
        <taxon>Eukaryota</taxon>
        <taxon>Viridiplantae</taxon>
        <taxon>Chlorophyta</taxon>
        <taxon>core chlorophytes</taxon>
        <taxon>Chlorophyceae</taxon>
        <taxon>CS clade</taxon>
        <taxon>Chlamydomonadales</taxon>
        <taxon>Dunaliellaceae</taxon>
        <taxon>Dunaliella</taxon>
    </lineage>
</organism>
<reference evidence="2" key="1">
    <citation type="submission" date="2021-01" db="EMBL/GenBank/DDBJ databases">
        <authorList>
            <person name="Corre E."/>
            <person name="Pelletier E."/>
            <person name="Niang G."/>
            <person name="Scheremetjew M."/>
            <person name="Finn R."/>
            <person name="Kale V."/>
            <person name="Holt S."/>
            <person name="Cochrane G."/>
            <person name="Meng A."/>
            <person name="Brown T."/>
            <person name="Cohen L."/>
        </authorList>
    </citation>
    <scope>NUCLEOTIDE SEQUENCE</scope>
    <source>
        <strain evidence="2">CCMP1320</strain>
    </source>
</reference>
<name>A0A7S3VS81_DUNTE</name>
<sequence>MSHLKGQDGATKRIHEPGGLIAKGMGYINKSKHQKHPLTLSQWKKSFNSNGTIPVPEFVSMLSLVSEKGVEDDAKPEVWPYLLGVFAPDMSTHEKELKLSCVRIEFGALMEACKEAEGQVTAIIAEQQAAAAAQQQQQQYAEARHSGAGGIQHKQEPQGISMGHRSKRREGSKDDADNQSPFLNLTATAPGAQQTGPETQAGMSASTATDCQQQQQQHQQQREGVPRQQRGESGREAQGQHGVERKGDEGDKGYESEDEAEDGDGDNKLPLLAPLRTDPSNVSNGNGNSNAQGQDANGSLTPSGKTGTTAIPSPTSVLSHEGPVPENLRRFWEAQRIIVMDAVRTDFKKNSLSAMDALISRWNVALANTSITDSQLYQRLSDGPEGWGQVSKPAVCAQLR</sequence>
<dbReference type="EMBL" id="HBIP01026863">
    <property type="protein sequence ID" value="CAE0501152.1"/>
    <property type="molecule type" value="Transcribed_RNA"/>
</dbReference>
<evidence type="ECO:0000256" key="1">
    <source>
        <dbReference type="SAM" id="MobiDB-lite"/>
    </source>
</evidence>
<dbReference type="InterPro" id="IPR035969">
    <property type="entry name" value="Rab-GAP_TBC_sf"/>
</dbReference>
<feature type="compositionally biased region" description="Polar residues" evidence="1">
    <location>
        <begin position="299"/>
        <end position="318"/>
    </location>
</feature>
<proteinExistence type="predicted"/>
<feature type="compositionally biased region" description="Low complexity" evidence="1">
    <location>
        <begin position="280"/>
        <end position="298"/>
    </location>
</feature>
<feature type="region of interest" description="Disordered" evidence="1">
    <location>
        <begin position="136"/>
        <end position="323"/>
    </location>
</feature>
<feature type="compositionally biased region" description="Basic and acidic residues" evidence="1">
    <location>
        <begin position="242"/>
        <end position="255"/>
    </location>
</feature>
<dbReference type="SUPFAM" id="SSF47923">
    <property type="entry name" value="Ypt/Rab-GAP domain of gyp1p"/>
    <property type="match status" value="1"/>
</dbReference>